<dbReference type="GO" id="GO:0140647">
    <property type="term" value="P:P450-containing electron transport chain"/>
    <property type="evidence" value="ECO:0007669"/>
    <property type="project" value="InterPro"/>
</dbReference>
<dbReference type="GO" id="GO:0051537">
    <property type="term" value="F:2 iron, 2 sulfur cluster binding"/>
    <property type="evidence" value="ECO:0007669"/>
    <property type="project" value="UniProtKB-KW"/>
</dbReference>
<dbReference type="EMBL" id="CAKOGP040001335">
    <property type="protein sequence ID" value="CAJ1945107.1"/>
    <property type="molecule type" value="Genomic_DNA"/>
</dbReference>
<keyword evidence="7" id="KW-1185">Reference proteome</keyword>
<dbReference type="AlphaFoldDB" id="A0AAD2CSI4"/>
<dbReference type="GO" id="GO:0046872">
    <property type="term" value="F:metal ion binding"/>
    <property type="evidence" value="ECO:0007669"/>
    <property type="project" value="UniProtKB-KW"/>
</dbReference>
<evidence type="ECO:0000256" key="1">
    <source>
        <dbReference type="ARBA" id="ARBA00022714"/>
    </source>
</evidence>
<evidence type="ECO:0000256" key="3">
    <source>
        <dbReference type="ARBA" id="ARBA00023004"/>
    </source>
</evidence>
<gene>
    <name evidence="6" type="ORF">CYCCA115_LOCUS9251</name>
</gene>
<dbReference type="InterPro" id="IPR001041">
    <property type="entry name" value="2Fe-2S_ferredoxin-type"/>
</dbReference>
<evidence type="ECO:0000313" key="7">
    <source>
        <dbReference type="Proteomes" id="UP001295423"/>
    </source>
</evidence>
<keyword evidence="5" id="KW-0732">Signal</keyword>
<dbReference type="PANTHER" id="PTHR23426:SF67">
    <property type="entry name" value="2FE-2S FERREDOXIN-TYPE DOMAIN-CONTAINING PROTEIN"/>
    <property type="match status" value="1"/>
</dbReference>
<sequence length="335" mass="36228">MVNQSRMLISSLWIAGAAAFSNDVVFHNRRGQTYQNTRSFLASSTSSQTDLGDTIVDMNKYNLPLEEVANEWTANVVAESSLREAGIYLGAKNDKSVYVDTLAVGIPRRVGEGLGIQLLEIAGGREDGLGITVVDGIVEGSCADGTEVLAGDSIAAVTLRKSKKGSDGLSDFEQVDSIATECFGYDKTVEALMSLPPPEGEGEVIVLTLKRLRRKPKVTVKLQYPPQQNEPDATIELFAGENLRRAMLVRGVKLNDPLSLRFDSGGTGNCGADGTCATCVVGVLQGDDLLSPKGQQEEQILKKNPRWRMACKTVVGYGQQEGDMTIRVNPRQWDN</sequence>
<reference evidence="6" key="1">
    <citation type="submission" date="2023-08" db="EMBL/GenBank/DDBJ databases">
        <authorList>
            <person name="Audoor S."/>
            <person name="Bilcke G."/>
        </authorList>
    </citation>
    <scope>NUCLEOTIDE SEQUENCE</scope>
</reference>
<accession>A0AAD2CSI4</accession>
<name>A0AAD2CSI4_9STRA</name>
<dbReference type="InterPro" id="IPR036010">
    <property type="entry name" value="2Fe-2S_ferredoxin-like_sf"/>
</dbReference>
<dbReference type="SUPFAM" id="SSF54292">
    <property type="entry name" value="2Fe-2S ferredoxin-like"/>
    <property type="match status" value="1"/>
</dbReference>
<keyword evidence="4" id="KW-0411">Iron-sulfur</keyword>
<dbReference type="Gene3D" id="3.10.20.30">
    <property type="match status" value="1"/>
</dbReference>
<dbReference type="CDD" id="cd00207">
    <property type="entry name" value="fer2"/>
    <property type="match status" value="1"/>
</dbReference>
<evidence type="ECO:0000256" key="5">
    <source>
        <dbReference type="SAM" id="SignalP"/>
    </source>
</evidence>
<keyword evidence="3" id="KW-0408">Iron</keyword>
<keyword evidence="2" id="KW-0479">Metal-binding</keyword>
<dbReference type="InterPro" id="IPR001055">
    <property type="entry name" value="Adrenodoxin-like"/>
</dbReference>
<comment type="caution">
    <text evidence="6">The sequence shown here is derived from an EMBL/GenBank/DDBJ whole genome shotgun (WGS) entry which is preliminary data.</text>
</comment>
<dbReference type="PANTHER" id="PTHR23426">
    <property type="entry name" value="FERREDOXIN/ADRENODOXIN"/>
    <property type="match status" value="1"/>
</dbReference>
<keyword evidence="1" id="KW-0001">2Fe-2S</keyword>
<dbReference type="GO" id="GO:0005739">
    <property type="term" value="C:mitochondrion"/>
    <property type="evidence" value="ECO:0007669"/>
    <property type="project" value="TreeGrafter"/>
</dbReference>
<proteinExistence type="predicted"/>
<dbReference type="InterPro" id="IPR012675">
    <property type="entry name" value="Beta-grasp_dom_sf"/>
</dbReference>
<evidence type="ECO:0000256" key="2">
    <source>
        <dbReference type="ARBA" id="ARBA00022723"/>
    </source>
</evidence>
<protein>
    <recommendedName>
        <fullName evidence="8">PDZ domain-containing protein</fullName>
    </recommendedName>
</protein>
<feature type="signal peptide" evidence="5">
    <location>
        <begin position="1"/>
        <end position="19"/>
    </location>
</feature>
<evidence type="ECO:0000313" key="6">
    <source>
        <dbReference type="EMBL" id="CAJ1945107.1"/>
    </source>
</evidence>
<dbReference type="GO" id="GO:0009055">
    <property type="term" value="F:electron transfer activity"/>
    <property type="evidence" value="ECO:0007669"/>
    <property type="project" value="TreeGrafter"/>
</dbReference>
<evidence type="ECO:0008006" key="8">
    <source>
        <dbReference type="Google" id="ProtNLM"/>
    </source>
</evidence>
<dbReference type="Proteomes" id="UP001295423">
    <property type="component" value="Unassembled WGS sequence"/>
</dbReference>
<evidence type="ECO:0000256" key="4">
    <source>
        <dbReference type="ARBA" id="ARBA00023014"/>
    </source>
</evidence>
<organism evidence="6 7">
    <name type="scientific">Cylindrotheca closterium</name>
    <dbReference type="NCBI Taxonomy" id="2856"/>
    <lineage>
        <taxon>Eukaryota</taxon>
        <taxon>Sar</taxon>
        <taxon>Stramenopiles</taxon>
        <taxon>Ochrophyta</taxon>
        <taxon>Bacillariophyta</taxon>
        <taxon>Bacillariophyceae</taxon>
        <taxon>Bacillariophycidae</taxon>
        <taxon>Bacillariales</taxon>
        <taxon>Bacillariaceae</taxon>
        <taxon>Cylindrotheca</taxon>
    </lineage>
</organism>
<feature type="chain" id="PRO_5042237283" description="PDZ domain-containing protein" evidence="5">
    <location>
        <begin position="20"/>
        <end position="335"/>
    </location>
</feature>